<keyword evidence="1" id="KW-1133">Transmembrane helix</keyword>
<evidence type="ECO:0000313" key="3">
    <source>
        <dbReference type="Proteomes" id="UP001595892"/>
    </source>
</evidence>
<evidence type="ECO:0000256" key="1">
    <source>
        <dbReference type="SAM" id="Phobius"/>
    </source>
</evidence>
<dbReference type="EMBL" id="JBHSGG010000024">
    <property type="protein sequence ID" value="MFC4728265.1"/>
    <property type="molecule type" value="Genomic_DNA"/>
</dbReference>
<comment type="caution">
    <text evidence="2">The sequence shown here is derived from an EMBL/GenBank/DDBJ whole genome shotgun (WGS) entry which is preliminary data.</text>
</comment>
<protein>
    <submittedName>
        <fullName evidence="2">Uncharacterized protein</fullName>
    </submittedName>
</protein>
<dbReference type="RefSeq" id="WP_377004293.1">
    <property type="nucleotide sequence ID" value="NZ_JBHSGG010000024.1"/>
</dbReference>
<feature type="transmembrane region" description="Helical" evidence="1">
    <location>
        <begin position="66"/>
        <end position="85"/>
    </location>
</feature>
<evidence type="ECO:0000313" key="2">
    <source>
        <dbReference type="EMBL" id="MFC4728265.1"/>
    </source>
</evidence>
<name>A0ABV9NLB4_9GAMM</name>
<proteinExistence type="predicted"/>
<keyword evidence="3" id="KW-1185">Reference proteome</keyword>
<keyword evidence="1" id="KW-0812">Transmembrane</keyword>
<gene>
    <name evidence="2" type="ORF">ACFO3Q_08795</name>
</gene>
<dbReference type="Proteomes" id="UP001595892">
    <property type="component" value="Unassembled WGS sequence"/>
</dbReference>
<keyword evidence="1" id="KW-0472">Membrane</keyword>
<reference evidence="3" key="1">
    <citation type="journal article" date="2019" name="Int. J. Syst. Evol. Microbiol.">
        <title>The Global Catalogue of Microorganisms (GCM) 10K type strain sequencing project: providing services to taxonomists for standard genome sequencing and annotation.</title>
        <authorList>
            <consortium name="The Broad Institute Genomics Platform"/>
            <consortium name="The Broad Institute Genome Sequencing Center for Infectious Disease"/>
            <person name="Wu L."/>
            <person name="Ma J."/>
        </authorList>
    </citation>
    <scope>NUCLEOTIDE SEQUENCE [LARGE SCALE GENOMIC DNA]</scope>
    <source>
        <strain evidence="3">CGMCC 1.13574</strain>
    </source>
</reference>
<accession>A0ABV9NLB4</accession>
<organism evidence="2 3">
    <name type="scientific">Coralloluteibacterium thermophilum</name>
    <dbReference type="NCBI Taxonomy" id="2707049"/>
    <lineage>
        <taxon>Bacteria</taxon>
        <taxon>Pseudomonadati</taxon>
        <taxon>Pseudomonadota</taxon>
        <taxon>Gammaproteobacteria</taxon>
        <taxon>Lysobacterales</taxon>
        <taxon>Lysobacteraceae</taxon>
        <taxon>Coralloluteibacterium</taxon>
    </lineage>
</organism>
<sequence length="87" mass="9695">MERKQMDAIVRAVLEPDTRVQDEIRRKREAEALRLARQRKVALLMLAGALAGGVVAHLVGARFSQGILWGGIAGSVLGWTGVWFWKR</sequence>
<feature type="transmembrane region" description="Helical" evidence="1">
    <location>
        <begin position="41"/>
        <end position="60"/>
    </location>
</feature>